<dbReference type="NCBIfam" id="TIGR00888">
    <property type="entry name" value="guaA_Nterm"/>
    <property type="match status" value="1"/>
</dbReference>
<dbReference type="PANTHER" id="PTHR11922:SF2">
    <property type="entry name" value="GMP SYNTHASE [GLUTAMINE-HYDROLYZING]"/>
    <property type="match status" value="1"/>
</dbReference>
<comment type="caution">
    <text evidence="12">The sequence shown here is derived from an EMBL/GenBank/DDBJ whole genome shotgun (WGS) entry which is preliminary data.</text>
</comment>
<dbReference type="CDD" id="cd01997">
    <property type="entry name" value="GMP_synthase_C"/>
    <property type="match status" value="1"/>
</dbReference>
<dbReference type="SUPFAM" id="SSF54810">
    <property type="entry name" value="GMP synthetase C-terminal dimerisation domain"/>
    <property type="match status" value="1"/>
</dbReference>
<evidence type="ECO:0000256" key="10">
    <source>
        <dbReference type="PROSITE-ProRule" id="PRU00886"/>
    </source>
</evidence>
<dbReference type="InterPro" id="IPR025777">
    <property type="entry name" value="GMPS_ATP_PPase_dom"/>
</dbReference>
<dbReference type="GeneID" id="95359090"/>
<protein>
    <recommendedName>
        <fullName evidence="9">GMP synthase [glutamine-hydrolyzing]</fullName>
        <ecNumber evidence="9">6.3.5.2</ecNumber>
    </recommendedName>
    <alternativeName>
        <fullName evidence="9">GMP synthetase</fullName>
    </alternativeName>
    <alternativeName>
        <fullName evidence="9">Glutamine amidotransferase</fullName>
    </alternativeName>
</protein>
<evidence type="ECO:0000256" key="8">
    <source>
        <dbReference type="ARBA" id="ARBA00022962"/>
    </source>
</evidence>
<accession>U2RZX2</accession>
<evidence type="ECO:0000313" key="12">
    <source>
        <dbReference type="EMBL" id="ERK59073.1"/>
    </source>
</evidence>
<dbReference type="InterPro" id="IPR014729">
    <property type="entry name" value="Rossmann-like_a/b/a_fold"/>
</dbReference>
<dbReference type="UniPathway" id="UPA00189">
    <property type="reaction ID" value="UER00296"/>
</dbReference>
<dbReference type="Gene3D" id="3.40.50.620">
    <property type="entry name" value="HUPs"/>
    <property type="match status" value="1"/>
</dbReference>
<dbReference type="FunFam" id="3.40.50.880:FF:000001">
    <property type="entry name" value="GMP synthase [glutamine-hydrolyzing]"/>
    <property type="match status" value="1"/>
</dbReference>
<dbReference type="InterPro" id="IPR001674">
    <property type="entry name" value="GMP_synth_C"/>
</dbReference>
<evidence type="ECO:0000256" key="4">
    <source>
        <dbReference type="ARBA" id="ARBA00022741"/>
    </source>
</evidence>
<keyword evidence="4 9" id="KW-0547">Nucleotide-binding</keyword>
<dbReference type="GO" id="GO:0003921">
    <property type="term" value="F:GMP synthase activity"/>
    <property type="evidence" value="ECO:0007669"/>
    <property type="project" value="InterPro"/>
</dbReference>
<feature type="domain" description="GMPS ATP-PPase" evidence="11">
    <location>
        <begin position="198"/>
        <end position="391"/>
    </location>
</feature>
<keyword evidence="3 9" id="KW-0436">Ligase</keyword>
<comment type="catalytic activity">
    <reaction evidence="9">
        <text>XMP + L-glutamine + ATP + H2O = GMP + L-glutamate + AMP + diphosphate + 2 H(+)</text>
        <dbReference type="Rhea" id="RHEA:11680"/>
        <dbReference type="ChEBI" id="CHEBI:15377"/>
        <dbReference type="ChEBI" id="CHEBI:15378"/>
        <dbReference type="ChEBI" id="CHEBI:29985"/>
        <dbReference type="ChEBI" id="CHEBI:30616"/>
        <dbReference type="ChEBI" id="CHEBI:33019"/>
        <dbReference type="ChEBI" id="CHEBI:57464"/>
        <dbReference type="ChEBI" id="CHEBI:58115"/>
        <dbReference type="ChEBI" id="CHEBI:58359"/>
        <dbReference type="ChEBI" id="CHEBI:456215"/>
        <dbReference type="EC" id="6.3.5.2"/>
    </reaction>
</comment>
<dbReference type="Pfam" id="PF02540">
    <property type="entry name" value="NAD_synthase"/>
    <property type="match status" value="1"/>
</dbReference>
<dbReference type="InterPro" id="IPR029062">
    <property type="entry name" value="Class_I_gatase-like"/>
</dbReference>
<feature type="active site" evidence="9">
    <location>
        <position position="173"/>
    </location>
</feature>
<feature type="active site" evidence="9">
    <location>
        <position position="171"/>
    </location>
</feature>
<evidence type="ECO:0000256" key="3">
    <source>
        <dbReference type="ARBA" id="ARBA00022598"/>
    </source>
</evidence>
<organism evidence="12 13">
    <name type="scientific">Propionibacterium acidifaciens F0233</name>
    <dbReference type="NCBI Taxonomy" id="553198"/>
    <lineage>
        <taxon>Bacteria</taxon>
        <taxon>Bacillati</taxon>
        <taxon>Actinomycetota</taxon>
        <taxon>Actinomycetes</taxon>
        <taxon>Propionibacteriales</taxon>
        <taxon>Propionibacteriaceae</taxon>
        <taxon>Propionibacterium</taxon>
    </lineage>
</organism>
<dbReference type="Gene3D" id="3.30.300.10">
    <property type="match status" value="1"/>
</dbReference>
<keyword evidence="6 9" id="KW-0658">Purine biosynthesis</keyword>
<dbReference type="InterPro" id="IPR017926">
    <property type="entry name" value="GATASE"/>
</dbReference>
<gene>
    <name evidence="9" type="primary">guaA</name>
    <name evidence="12" type="ORF">HMPREF0682_2813</name>
</gene>
<feature type="active site" description="Nucleophile" evidence="9">
    <location>
        <position position="84"/>
    </location>
</feature>
<keyword evidence="7 9" id="KW-0067">ATP-binding</keyword>
<dbReference type="Pfam" id="PF00117">
    <property type="entry name" value="GATase"/>
    <property type="match status" value="1"/>
</dbReference>
<keyword evidence="8 9" id="KW-0315">Glutamine amidotransferase</keyword>
<keyword evidence="5 9" id="KW-0332">GMP biosynthesis</keyword>
<evidence type="ECO:0000313" key="13">
    <source>
        <dbReference type="Proteomes" id="UP000017052"/>
    </source>
</evidence>
<feature type="binding site" evidence="10">
    <location>
        <begin position="225"/>
        <end position="231"/>
    </location>
    <ligand>
        <name>ATP</name>
        <dbReference type="ChEBI" id="CHEBI:30616"/>
    </ligand>
</feature>
<dbReference type="CDD" id="cd01742">
    <property type="entry name" value="GATase1_GMP_Synthase"/>
    <property type="match status" value="1"/>
</dbReference>
<dbReference type="OrthoDB" id="9802219at2"/>
<dbReference type="Pfam" id="PF00958">
    <property type="entry name" value="GMP_synt_C"/>
    <property type="match status" value="1"/>
</dbReference>
<dbReference type="PRINTS" id="PR00096">
    <property type="entry name" value="GATASE"/>
</dbReference>
<comment type="pathway">
    <text evidence="2 9">Purine metabolism; GMP biosynthesis; GMP from XMP (L-Gln route): step 1/1.</text>
</comment>
<sequence length="517" mass="56066">MPTSHDLVLVVDYGAQYAQLIARRVREAHVYSEIVPHDTSVDEILARRPAAVILSGGPASVYADGAPRVDPALFEAGVPVLGICYGFQAMSDAMGGRVERTGDSEYGRTAVTVEEPGRLLKGMAPDSSVWMSHGDSVTRAPAGFTVLARTDGAPVAAIEDLDRRLAGVQWHPEVLHSQYGQQVLEHFLHDIAGCHRTWSSSSIVDEQVRAIRERVGDRRVLCGLSGGVDSAVAAALVQRAIGDQLTCVFVDHGLLRKGEAEQVRTDFVAVTGVDLVVVDESERFLAALAGVTDPEAKRKIIGREFIRSFEAAARRIAGDKGIDFLCQGTLYPDVVESGGGDGASSIKSHHNVGGLPDDLRFELVEPLRTLFKDEVRAVGTELGLPESMVRRQPFPGPGLGIRIIGEVTRERLDLLREADAIARAELTAAGLDRQVWQMPVVLLADVRSVGVQGDHRTYGHPVVLRPVSSEDAMTADWSRLPHEVIERISTRITNECPQVNRVVLDCTSKPPGTIEWE</sequence>
<evidence type="ECO:0000256" key="1">
    <source>
        <dbReference type="ARBA" id="ARBA00002332"/>
    </source>
</evidence>
<dbReference type="HAMAP" id="MF_00344">
    <property type="entry name" value="GMP_synthase"/>
    <property type="match status" value="1"/>
</dbReference>
<dbReference type="FunFam" id="3.40.50.620:FF:000001">
    <property type="entry name" value="GMP synthase [glutamine-hydrolyzing]"/>
    <property type="match status" value="1"/>
</dbReference>
<dbReference type="InterPro" id="IPR004739">
    <property type="entry name" value="GMP_synth_GATase"/>
</dbReference>
<dbReference type="PROSITE" id="PS51273">
    <property type="entry name" value="GATASE_TYPE_1"/>
    <property type="match status" value="1"/>
</dbReference>
<dbReference type="InterPro" id="IPR022310">
    <property type="entry name" value="NAD/GMP_synthase"/>
</dbReference>
<evidence type="ECO:0000256" key="5">
    <source>
        <dbReference type="ARBA" id="ARBA00022749"/>
    </source>
</evidence>
<dbReference type="RefSeq" id="WP_021797067.1">
    <property type="nucleotide sequence ID" value="NZ_ACVN02000125.1"/>
</dbReference>
<name>U2RZX2_9ACTN</name>
<dbReference type="NCBIfam" id="NF000848">
    <property type="entry name" value="PRK00074.1"/>
    <property type="match status" value="1"/>
</dbReference>
<dbReference type="InterPro" id="IPR022955">
    <property type="entry name" value="GMP_synthase"/>
</dbReference>
<dbReference type="GO" id="GO:0005829">
    <property type="term" value="C:cytosol"/>
    <property type="evidence" value="ECO:0007669"/>
    <property type="project" value="TreeGrafter"/>
</dbReference>
<evidence type="ECO:0000256" key="9">
    <source>
        <dbReference type="HAMAP-Rule" id="MF_00344"/>
    </source>
</evidence>
<dbReference type="AlphaFoldDB" id="U2RZX2"/>
<dbReference type="Proteomes" id="UP000017052">
    <property type="component" value="Unassembled WGS sequence"/>
</dbReference>
<dbReference type="FunFam" id="3.30.300.10:FF:000002">
    <property type="entry name" value="GMP synthase [glutamine-hydrolyzing]"/>
    <property type="match status" value="1"/>
</dbReference>
<dbReference type="GO" id="GO:0005524">
    <property type="term" value="F:ATP binding"/>
    <property type="evidence" value="ECO:0007669"/>
    <property type="project" value="UniProtKB-UniRule"/>
</dbReference>
<dbReference type="Gene3D" id="3.40.50.880">
    <property type="match status" value="1"/>
</dbReference>
<dbReference type="SUPFAM" id="SSF52402">
    <property type="entry name" value="Adenine nucleotide alpha hydrolases-like"/>
    <property type="match status" value="1"/>
</dbReference>
<dbReference type="EC" id="6.3.5.2" evidence="9"/>
<reference evidence="12" key="1">
    <citation type="submission" date="2013-08" db="EMBL/GenBank/DDBJ databases">
        <authorList>
            <person name="Durkin A.S."/>
            <person name="Haft D.R."/>
            <person name="McCorrison J."/>
            <person name="Torralba M."/>
            <person name="Gillis M."/>
            <person name="Haft D.H."/>
            <person name="Methe B."/>
            <person name="Sutton G."/>
            <person name="Nelson K.E."/>
        </authorList>
    </citation>
    <scope>NUCLEOTIDE SEQUENCE [LARGE SCALE GENOMIC DNA]</scope>
    <source>
        <strain evidence="12">F0233</strain>
    </source>
</reference>
<dbReference type="NCBIfam" id="TIGR00884">
    <property type="entry name" value="guaA_Cterm"/>
    <property type="match status" value="1"/>
</dbReference>
<dbReference type="PRINTS" id="PR00097">
    <property type="entry name" value="ANTSNTHASEII"/>
</dbReference>
<comment type="function">
    <text evidence="1 9">Catalyzes the synthesis of GMP from XMP.</text>
</comment>
<proteinExistence type="inferred from homology"/>
<keyword evidence="13" id="KW-1185">Reference proteome</keyword>
<evidence type="ECO:0000256" key="6">
    <source>
        <dbReference type="ARBA" id="ARBA00022755"/>
    </source>
</evidence>
<evidence type="ECO:0000259" key="11">
    <source>
        <dbReference type="PROSITE" id="PS51553"/>
    </source>
</evidence>
<evidence type="ECO:0000256" key="7">
    <source>
        <dbReference type="ARBA" id="ARBA00022840"/>
    </source>
</evidence>
<evidence type="ECO:0000256" key="2">
    <source>
        <dbReference type="ARBA" id="ARBA00005153"/>
    </source>
</evidence>
<dbReference type="PANTHER" id="PTHR11922">
    <property type="entry name" value="GMP SYNTHASE-RELATED"/>
    <property type="match status" value="1"/>
</dbReference>
<dbReference type="EMBL" id="ACVN02000125">
    <property type="protein sequence ID" value="ERK59073.1"/>
    <property type="molecule type" value="Genomic_DNA"/>
</dbReference>
<comment type="subunit">
    <text evidence="9">Homodimer.</text>
</comment>
<dbReference type="SUPFAM" id="SSF52317">
    <property type="entry name" value="Class I glutamine amidotransferase-like"/>
    <property type="match status" value="1"/>
</dbReference>
<dbReference type="PROSITE" id="PS51553">
    <property type="entry name" value="GMPS_ATP_PPASE"/>
    <property type="match status" value="1"/>
</dbReference>